<dbReference type="PIRSF" id="PIRSF017082">
    <property type="entry name" value="YflP"/>
    <property type="match status" value="1"/>
</dbReference>
<dbReference type="PANTHER" id="PTHR42928">
    <property type="entry name" value="TRICARBOXYLATE-BINDING PROTEIN"/>
    <property type="match status" value="1"/>
</dbReference>
<dbReference type="KEGG" id="ptaw:DW352_13170"/>
<dbReference type="Gene3D" id="3.40.190.150">
    <property type="entry name" value="Bordetella uptake gene, domain 1"/>
    <property type="match status" value="1"/>
</dbReference>
<reference evidence="2 3" key="1">
    <citation type="submission" date="2018-07" db="EMBL/GenBank/DDBJ databases">
        <authorList>
            <person name="Quirk P.G."/>
            <person name="Krulwich T.A."/>
        </authorList>
    </citation>
    <scope>NUCLEOTIDE SEQUENCE [LARGE SCALE GENOMIC DNA]</scope>
    <source>
        <strain evidence="2 3">CC-BB4</strain>
    </source>
</reference>
<comment type="similarity">
    <text evidence="1">Belongs to the UPF0065 (bug) family.</text>
</comment>
<dbReference type="EMBL" id="CP031417">
    <property type="protein sequence ID" value="AXK81373.1"/>
    <property type="molecule type" value="Genomic_DNA"/>
</dbReference>
<accession>A0A345ZWS6</accession>
<dbReference type="Gene3D" id="3.40.190.10">
    <property type="entry name" value="Periplasmic binding protein-like II"/>
    <property type="match status" value="1"/>
</dbReference>
<dbReference type="AlphaFoldDB" id="A0A345ZWS6"/>
<dbReference type="InterPro" id="IPR005064">
    <property type="entry name" value="BUG"/>
</dbReference>
<evidence type="ECO:0000313" key="2">
    <source>
        <dbReference type="EMBL" id="AXK81373.1"/>
    </source>
</evidence>
<evidence type="ECO:0000256" key="1">
    <source>
        <dbReference type="ARBA" id="ARBA00006987"/>
    </source>
</evidence>
<dbReference type="SUPFAM" id="SSF53850">
    <property type="entry name" value="Periplasmic binding protein-like II"/>
    <property type="match status" value="1"/>
</dbReference>
<dbReference type="Proteomes" id="UP000254889">
    <property type="component" value="Chromosome"/>
</dbReference>
<dbReference type="OrthoDB" id="8443386at2"/>
<protein>
    <submittedName>
        <fullName evidence="2">Tripartite tricarboxylate transporter substrate binding protein</fullName>
    </submittedName>
</protein>
<dbReference type="PANTHER" id="PTHR42928:SF5">
    <property type="entry name" value="BLR1237 PROTEIN"/>
    <property type="match status" value="1"/>
</dbReference>
<dbReference type="InterPro" id="IPR042100">
    <property type="entry name" value="Bug_dom1"/>
</dbReference>
<dbReference type="CDD" id="cd07012">
    <property type="entry name" value="PBP2_Bug_TTT"/>
    <property type="match status" value="1"/>
</dbReference>
<gene>
    <name evidence="2" type="ORF">DW352_13170</name>
</gene>
<evidence type="ECO:0000313" key="3">
    <source>
        <dbReference type="Proteomes" id="UP000254889"/>
    </source>
</evidence>
<organism evidence="2 3">
    <name type="scientific">Pseudolabrys taiwanensis</name>
    <dbReference type="NCBI Taxonomy" id="331696"/>
    <lineage>
        <taxon>Bacteria</taxon>
        <taxon>Pseudomonadati</taxon>
        <taxon>Pseudomonadota</taxon>
        <taxon>Alphaproteobacteria</taxon>
        <taxon>Hyphomicrobiales</taxon>
        <taxon>Xanthobacteraceae</taxon>
        <taxon>Pseudolabrys</taxon>
    </lineage>
</organism>
<dbReference type="Pfam" id="PF03401">
    <property type="entry name" value="TctC"/>
    <property type="match status" value="1"/>
</dbReference>
<sequence length="340" mass="36053">MHCAVATNAVLMASINKTSAEESMLRSVTAVAAVIFAVSTVQAQTYPDRPVHVYVGYAAGSGPDIQARTVSQALGTALGQSFIVENRTGANGTIAARAVVQAAPDGYTMLFSSSSIAPTPYIYKNLGYNLLTDLKPVATIGELDGVFMLVDAKSPFKSVPELIDYAKKNRVLYGSPGVGNELHLKAELFNQQAGIKMEHVPYKGASEVMTGLLSGAVQVMFVTPPSVMGLLKEGRVRALAFTGTKPFAAFPDVPLMSKYLPNYVSGSWGMFFAPAKTPDAIVDKLNAAIHAALLKPEVAAIMQRDGYMPDTRNAAATQAFFRQKVEDTAATVKAAGIVPQ</sequence>
<keyword evidence="3" id="KW-1185">Reference proteome</keyword>
<proteinExistence type="inferred from homology"/>
<name>A0A345ZWS6_9HYPH</name>